<dbReference type="NCBIfam" id="TIGR01783">
    <property type="entry name" value="TonB-siderophor"/>
    <property type="match status" value="1"/>
</dbReference>
<dbReference type="RefSeq" id="WP_101283499.1">
    <property type="nucleotide sequence ID" value="NZ_CP024199.1"/>
</dbReference>
<evidence type="ECO:0000256" key="15">
    <source>
        <dbReference type="RuleBase" id="RU003357"/>
    </source>
</evidence>
<dbReference type="Pfam" id="PF00593">
    <property type="entry name" value="TonB_dep_Rec_b-barrel"/>
    <property type="match status" value="1"/>
</dbReference>
<evidence type="ECO:0000256" key="14">
    <source>
        <dbReference type="PROSITE-ProRule" id="PRU01360"/>
    </source>
</evidence>
<dbReference type="EMBL" id="CP024199">
    <property type="protein sequence ID" value="AUG51715.1"/>
    <property type="molecule type" value="Genomic_DNA"/>
</dbReference>
<evidence type="ECO:0000256" key="7">
    <source>
        <dbReference type="ARBA" id="ARBA00022729"/>
    </source>
</evidence>
<keyword evidence="13 14" id="KW-0998">Cell outer membrane</keyword>
<keyword evidence="8" id="KW-0408">Iron</keyword>
<protein>
    <submittedName>
        <fullName evidence="19">TonB-dependent siderophore receptor</fullName>
    </submittedName>
</protein>
<dbReference type="PANTHER" id="PTHR32552:SF68">
    <property type="entry name" value="FERRICHROME OUTER MEMBRANE TRANSPORTER_PHAGE RECEPTOR"/>
    <property type="match status" value="1"/>
</dbReference>
<evidence type="ECO:0000256" key="2">
    <source>
        <dbReference type="ARBA" id="ARBA00009810"/>
    </source>
</evidence>
<dbReference type="Gene3D" id="2.40.170.20">
    <property type="entry name" value="TonB-dependent receptor, beta-barrel domain"/>
    <property type="match status" value="1"/>
</dbReference>
<evidence type="ECO:0000256" key="4">
    <source>
        <dbReference type="ARBA" id="ARBA00022452"/>
    </source>
</evidence>
<organism evidence="19 20">
    <name type="scientific">Thalassospira marina</name>
    <dbReference type="NCBI Taxonomy" id="2048283"/>
    <lineage>
        <taxon>Bacteria</taxon>
        <taxon>Pseudomonadati</taxon>
        <taxon>Pseudomonadota</taxon>
        <taxon>Alphaproteobacteria</taxon>
        <taxon>Rhodospirillales</taxon>
        <taxon>Thalassospiraceae</taxon>
        <taxon>Thalassospira</taxon>
    </lineage>
</organism>
<accession>A0ABM6Q5L7</accession>
<dbReference type="InterPro" id="IPR037066">
    <property type="entry name" value="Plug_dom_sf"/>
</dbReference>
<dbReference type="InterPro" id="IPR000531">
    <property type="entry name" value="Beta-barrel_TonB"/>
</dbReference>
<dbReference type="Proteomes" id="UP000233458">
    <property type="component" value="Chromosome"/>
</dbReference>
<evidence type="ECO:0000313" key="19">
    <source>
        <dbReference type="EMBL" id="AUG51715.1"/>
    </source>
</evidence>
<keyword evidence="4 14" id="KW-1134">Transmembrane beta strand</keyword>
<name>A0ABM6Q5L7_9PROT</name>
<feature type="signal peptide" evidence="16">
    <location>
        <begin position="1"/>
        <end position="30"/>
    </location>
</feature>
<evidence type="ECO:0000256" key="10">
    <source>
        <dbReference type="ARBA" id="ARBA00023077"/>
    </source>
</evidence>
<dbReference type="InterPro" id="IPR039426">
    <property type="entry name" value="TonB-dep_rcpt-like"/>
</dbReference>
<proteinExistence type="inferred from homology"/>
<keyword evidence="9" id="KW-0406">Ion transport</keyword>
<evidence type="ECO:0000256" key="1">
    <source>
        <dbReference type="ARBA" id="ARBA00004571"/>
    </source>
</evidence>
<dbReference type="InterPro" id="IPR036942">
    <property type="entry name" value="Beta-barrel_TonB_sf"/>
</dbReference>
<evidence type="ECO:0000256" key="8">
    <source>
        <dbReference type="ARBA" id="ARBA00023004"/>
    </source>
</evidence>
<evidence type="ECO:0000259" key="17">
    <source>
        <dbReference type="Pfam" id="PF00593"/>
    </source>
</evidence>
<reference evidence="19 20" key="1">
    <citation type="submission" date="2017-10" db="EMBL/GenBank/DDBJ databases">
        <title>Biodiversity and function of Thalassospira species in the particle-attached aromatic-hydrocarbon-degrading consortia from the surface seawater of the China South Sea.</title>
        <authorList>
            <person name="Dong C."/>
            <person name="Liu R."/>
            <person name="Shao Z."/>
        </authorList>
    </citation>
    <scope>NUCLEOTIDE SEQUENCE [LARGE SCALE GENOMIC DNA]</scope>
    <source>
        <strain evidence="19 20">CSC3H3</strain>
    </source>
</reference>
<evidence type="ECO:0000256" key="3">
    <source>
        <dbReference type="ARBA" id="ARBA00022448"/>
    </source>
</evidence>
<evidence type="ECO:0000259" key="18">
    <source>
        <dbReference type="Pfam" id="PF07715"/>
    </source>
</evidence>
<feature type="domain" description="TonB-dependent receptor-like beta-barrel" evidence="17">
    <location>
        <begin position="263"/>
        <end position="704"/>
    </location>
</feature>
<dbReference type="Pfam" id="PF07715">
    <property type="entry name" value="Plug"/>
    <property type="match status" value="1"/>
</dbReference>
<evidence type="ECO:0000256" key="11">
    <source>
        <dbReference type="ARBA" id="ARBA00023136"/>
    </source>
</evidence>
<dbReference type="Gene3D" id="2.170.130.10">
    <property type="entry name" value="TonB-dependent receptor, plug domain"/>
    <property type="match status" value="1"/>
</dbReference>
<dbReference type="SUPFAM" id="SSF56935">
    <property type="entry name" value="Porins"/>
    <property type="match status" value="1"/>
</dbReference>
<keyword evidence="3 14" id="KW-0813">Transport</keyword>
<gene>
    <name evidence="19" type="ORF">CSC3H3_02555</name>
</gene>
<keyword evidence="5" id="KW-0410">Iron transport</keyword>
<feature type="domain" description="TonB-dependent receptor plug" evidence="18">
    <location>
        <begin position="88"/>
        <end position="190"/>
    </location>
</feature>
<evidence type="ECO:0000256" key="12">
    <source>
        <dbReference type="ARBA" id="ARBA00023170"/>
    </source>
</evidence>
<evidence type="ECO:0000313" key="20">
    <source>
        <dbReference type="Proteomes" id="UP000233458"/>
    </source>
</evidence>
<evidence type="ECO:0000256" key="5">
    <source>
        <dbReference type="ARBA" id="ARBA00022496"/>
    </source>
</evidence>
<comment type="subcellular location">
    <subcellularLocation>
        <location evidence="1 14">Cell outer membrane</location>
        <topology evidence="1 14">Multi-pass membrane protein</topology>
    </subcellularLocation>
</comment>
<evidence type="ECO:0000256" key="6">
    <source>
        <dbReference type="ARBA" id="ARBA00022692"/>
    </source>
</evidence>
<keyword evidence="6 14" id="KW-0812">Transmembrane</keyword>
<keyword evidence="11 14" id="KW-0472">Membrane</keyword>
<feature type="chain" id="PRO_5045389846" evidence="16">
    <location>
        <begin position="31"/>
        <end position="735"/>
    </location>
</feature>
<dbReference type="PROSITE" id="PS52016">
    <property type="entry name" value="TONB_DEPENDENT_REC_3"/>
    <property type="match status" value="1"/>
</dbReference>
<dbReference type="PANTHER" id="PTHR32552">
    <property type="entry name" value="FERRICHROME IRON RECEPTOR-RELATED"/>
    <property type="match status" value="1"/>
</dbReference>
<keyword evidence="10 15" id="KW-0798">TonB box</keyword>
<keyword evidence="7 16" id="KW-0732">Signal</keyword>
<evidence type="ECO:0000256" key="9">
    <source>
        <dbReference type="ARBA" id="ARBA00023065"/>
    </source>
</evidence>
<dbReference type="CDD" id="cd01347">
    <property type="entry name" value="ligand_gated_channel"/>
    <property type="match status" value="1"/>
</dbReference>
<keyword evidence="12 19" id="KW-0675">Receptor</keyword>
<sequence>MHLSGWKYSSILLGGTALALLGAAPDYARAQSTNSTETTTQAESTSDNPVVLDPIKITRDAEAQDATSPVRGYVAKRTATGSKSDTPIEEIPQSVSVIGREEMDHRGVDKLDEALRYTAGVFTQPYGSDTDTNWFYIRGFNATQSGVYLDGLQNYAYGFGAFLVEDYNLERVEVLRGAASVLYGGTNPGGMVNYVSKRPTAEPMHQLELSVTDTGKFGTGIDYSDRLSNTAAYRLTGQFTNGEEQADDNEGFQGSIAPSFLWTPNDDTSLTLLSSFTFVDGQHNGGLGFLPYTGTVVSAPYGKIDPETNFTEPDLDKDVRRQFMVGYELEHEINDDLTFRQNARIGHTDIHEVYYYPFGYAVGGSAPTTSNYNLTRYGFEHRTKITSIGLDNQLEQKFTTGSLDHTLLGGIDLKRFHMKRTEYSSSATAVDPLNPAHGQAQPAMSAYLDQDIDLNQIGFYTQDQIRFGDGWTTTLNGRYDYVSTDADDPISTNNNYDDTEGEWSGRAGLAYNFDMGLTPYVSASTFFNPVLGSSAQGVFRPETGEQYEAGLKYVPQNFDALFTLAVFDLTRQNVITGTFGNERQLGEVNSRGIEFEAKANLTKELSLTASATAFDLEITKEENQSLIGKQPVTVPTEMANMGLDYTFRDGALDGLRLGGGVRYQGASYADDANQYKVPSATVFDAGIGYGVEDQWDLSLNVSNLFDKEYVAGCSSVNACGYAEGRTALLKLTMNW</sequence>
<dbReference type="InterPro" id="IPR012910">
    <property type="entry name" value="Plug_dom"/>
</dbReference>
<comment type="similarity">
    <text evidence="2 14 15">Belongs to the TonB-dependent receptor family.</text>
</comment>
<evidence type="ECO:0000256" key="16">
    <source>
        <dbReference type="SAM" id="SignalP"/>
    </source>
</evidence>
<keyword evidence="20" id="KW-1185">Reference proteome</keyword>
<dbReference type="NCBIfam" id="NF010651">
    <property type="entry name" value="PRK14050.1"/>
    <property type="match status" value="1"/>
</dbReference>
<dbReference type="InterPro" id="IPR010105">
    <property type="entry name" value="TonB_sidphr_rcpt"/>
</dbReference>
<evidence type="ECO:0000256" key="13">
    <source>
        <dbReference type="ARBA" id="ARBA00023237"/>
    </source>
</evidence>